<organism evidence="3 4">
    <name type="scientific">Tetranychus urticae</name>
    <name type="common">Two-spotted spider mite</name>
    <dbReference type="NCBI Taxonomy" id="32264"/>
    <lineage>
        <taxon>Eukaryota</taxon>
        <taxon>Metazoa</taxon>
        <taxon>Ecdysozoa</taxon>
        <taxon>Arthropoda</taxon>
        <taxon>Chelicerata</taxon>
        <taxon>Arachnida</taxon>
        <taxon>Acari</taxon>
        <taxon>Acariformes</taxon>
        <taxon>Trombidiformes</taxon>
        <taxon>Prostigmata</taxon>
        <taxon>Eleutherengona</taxon>
        <taxon>Raphignathae</taxon>
        <taxon>Tetranychoidea</taxon>
        <taxon>Tetranychidae</taxon>
        <taxon>Tetranychus</taxon>
    </lineage>
</organism>
<keyword evidence="2" id="KW-0732">Signal</keyword>
<dbReference type="HOGENOM" id="CLU_1463137_0_0_1"/>
<name>T1KQB3_TETUR</name>
<dbReference type="EMBL" id="CAEY01000349">
    <property type="status" value="NOT_ANNOTATED_CDS"/>
    <property type="molecule type" value="Genomic_DNA"/>
</dbReference>
<evidence type="ECO:0000313" key="3">
    <source>
        <dbReference type="EnsemblMetazoa" id="tetur17g03520.1"/>
    </source>
</evidence>
<evidence type="ECO:0000313" key="4">
    <source>
        <dbReference type="Proteomes" id="UP000015104"/>
    </source>
</evidence>
<feature type="chain" id="PRO_5004581593" evidence="2">
    <location>
        <begin position="22"/>
        <end position="185"/>
    </location>
</feature>
<keyword evidence="4" id="KW-1185">Reference proteome</keyword>
<protein>
    <submittedName>
        <fullName evidence="3">Uncharacterized protein</fullName>
    </submittedName>
</protein>
<feature type="transmembrane region" description="Helical" evidence="1">
    <location>
        <begin position="151"/>
        <end position="177"/>
    </location>
</feature>
<evidence type="ECO:0000256" key="2">
    <source>
        <dbReference type="SAM" id="SignalP"/>
    </source>
</evidence>
<keyword evidence="1" id="KW-0472">Membrane</keyword>
<proteinExistence type="predicted"/>
<evidence type="ECO:0000256" key="1">
    <source>
        <dbReference type="SAM" id="Phobius"/>
    </source>
</evidence>
<keyword evidence="1" id="KW-0812">Transmembrane</keyword>
<reference evidence="3" key="2">
    <citation type="submission" date="2015-06" db="UniProtKB">
        <authorList>
            <consortium name="EnsemblMetazoa"/>
        </authorList>
    </citation>
    <scope>IDENTIFICATION</scope>
</reference>
<dbReference type="EnsemblMetazoa" id="tetur17g03520.1">
    <property type="protein sequence ID" value="tetur17g03520.1"/>
    <property type="gene ID" value="tetur17g03520"/>
</dbReference>
<dbReference type="AlphaFoldDB" id="T1KQB3"/>
<sequence length="185" mass="21146">MASSLYIQCIVAFLVAYGVNCAHLSVNETNSSAKDNEILSDFEQISFEIFEDFIRSTMKPGEYGSLCRKKIIEQTRYCYDENKSSKETMDFFCSSNCDIINCIQNKVERFCSLQAKRIYSQQRDEFYSTISEKKCLGEFEICKESSFFSSALGIGVTITVITGSIAIICLIGAFFGYRYRMKREN</sequence>
<reference evidence="4" key="1">
    <citation type="submission" date="2011-08" db="EMBL/GenBank/DDBJ databases">
        <authorList>
            <person name="Rombauts S."/>
        </authorList>
    </citation>
    <scope>NUCLEOTIDE SEQUENCE</scope>
    <source>
        <strain evidence="4">London</strain>
    </source>
</reference>
<accession>T1KQB3</accession>
<dbReference type="Proteomes" id="UP000015104">
    <property type="component" value="Unassembled WGS sequence"/>
</dbReference>
<feature type="signal peptide" evidence="2">
    <location>
        <begin position="1"/>
        <end position="21"/>
    </location>
</feature>
<keyword evidence="1" id="KW-1133">Transmembrane helix</keyword>